<protein>
    <submittedName>
        <fullName evidence="1">Uncharacterized protein</fullName>
    </submittedName>
</protein>
<evidence type="ECO:0000313" key="2">
    <source>
        <dbReference type="Proteomes" id="UP001159363"/>
    </source>
</evidence>
<name>A0ABQ9G9F0_9NEOP</name>
<reference evidence="1 2" key="1">
    <citation type="submission" date="2023-02" db="EMBL/GenBank/DDBJ databases">
        <title>LHISI_Scaffold_Assembly.</title>
        <authorList>
            <person name="Stuart O.P."/>
            <person name="Cleave R."/>
            <person name="Magrath M.J.L."/>
            <person name="Mikheyev A.S."/>
        </authorList>
    </citation>
    <scope>NUCLEOTIDE SEQUENCE [LARGE SCALE GENOMIC DNA]</scope>
    <source>
        <strain evidence="1">Daus_M_001</strain>
        <tissue evidence="1">Leg muscle</tissue>
    </source>
</reference>
<organism evidence="1 2">
    <name type="scientific">Dryococelus australis</name>
    <dbReference type="NCBI Taxonomy" id="614101"/>
    <lineage>
        <taxon>Eukaryota</taxon>
        <taxon>Metazoa</taxon>
        <taxon>Ecdysozoa</taxon>
        <taxon>Arthropoda</taxon>
        <taxon>Hexapoda</taxon>
        <taxon>Insecta</taxon>
        <taxon>Pterygota</taxon>
        <taxon>Neoptera</taxon>
        <taxon>Polyneoptera</taxon>
        <taxon>Phasmatodea</taxon>
        <taxon>Verophasmatodea</taxon>
        <taxon>Anareolatae</taxon>
        <taxon>Phasmatidae</taxon>
        <taxon>Eurycanthinae</taxon>
        <taxon>Dryococelus</taxon>
    </lineage>
</organism>
<dbReference type="EMBL" id="JARBHB010000014">
    <property type="protein sequence ID" value="KAJ8869050.1"/>
    <property type="molecule type" value="Genomic_DNA"/>
</dbReference>
<sequence>MVERVRRRDEDWSRVIMERLNITVLSVLELASFLHWLLHGCEATPFLTELHVIGAHNCEVFIYKCRFTKGVSHEVRSNDKRIAKIHLNERRDELVVVSRGVWTPEADCNFVEHEQPRALVNYCKVCRCLTETARIGCTRRSPMETVRAGYTNHSQASGKYALQRRRAFCRVSRRKRKLSHVRLQADLRHLLVDRLAALPGIVQVVLQHRVGVLHDGRPQVRGQLQHLVDVAPRHSLYKHTTSSASTRHKITPIQTAPFLGDALEIVTGGVVVRPLASHLGKPSSIPGGVAPMVFAYRNRAGRCHWVGGFSRGSPAYPCLCVPVLLHNHPTSLSSVLKTLSTNIPRTPAAHGKQNGIAVQQLIGTPANRKLSQDTVANKIQGSFPELRAAIGVDVEWRDLGVS</sequence>
<dbReference type="Proteomes" id="UP001159363">
    <property type="component" value="Chromosome 13"/>
</dbReference>
<keyword evidence="2" id="KW-1185">Reference proteome</keyword>
<accession>A0ABQ9G9F0</accession>
<comment type="caution">
    <text evidence="1">The sequence shown here is derived from an EMBL/GenBank/DDBJ whole genome shotgun (WGS) entry which is preliminary data.</text>
</comment>
<gene>
    <name evidence="1" type="ORF">PR048_030603</name>
</gene>
<proteinExistence type="predicted"/>
<evidence type="ECO:0000313" key="1">
    <source>
        <dbReference type="EMBL" id="KAJ8869050.1"/>
    </source>
</evidence>